<dbReference type="Gene3D" id="3.30.70.80">
    <property type="entry name" value="Peptidase S8 propeptide/proteinase inhibitor I9"/>
    <property type="match status" value="1"/>
</dbReference>
<evidence type="ECO:0000256" key="6">
    <source>
        <dbReference type="SAM" id="SignalP"/>
    </source>
</evidence>
<dbReference type="PRINTS" id="PR00723">
    <property type="entry name" value="SUBTILISIN"/>
</dbReference>
<evidence type="ECO:0000259" key="7">
    <source>
        <dbReference type="Pfam" id="PF00082"/>
    </source>
</evidence>
<keyword evidence="4 5" id="KW-0720">Serine protease</keyword>
<dbReference type="Pfam" id="PF05922">
    <property type="entry name" value="Inhibitor_I9"/>
    <property type="match status" value="1"/>
</dbReference>
<dbReference type="InterPro" id="IPR037045">
    <property type="entry name" value="S8pro/Inhibitor_I9_sf"/>
</dbReference>
<feature type="active site" description="Charge relay system" evidence="5">
    <location>
        <position position="177"/>
    </location>
</feature>
<feature type="domain" description="Peptidase S8/S53" evidence="7">
    <location>
        <begin position="170"/>
        <end position="398"/>
    </location>
</feature>
<dbReference type="InterPro" id="IPR010259">
    <property type="entry name" value="S8pro/Inhibitor_I9"/>
</dbReference>
<dbReference type="InterPro" id="IPR023827">
    <property type="entry name" value="Peptidase_S8_Asp-AS"/>
</dbReference>
<dbReference type="InterPro" id="IPR050131">
    <property type="entry name" value="Peptidase_S8_subtilisin-like"/>
</dbReference>
<dbReference type="Pfam" id="PF00082">
    <property type="entry name" value="Peptidase_S8"/>
    <property type="match status" value="1"/>
</dbReference>
<evidence type="ECO:0000313" key="9">
    <source>
        <dbReference type="EMBL" id="WDZ84862.1"/>
    </source>
</evidence>
<dbReference type="EMBL" id="CP118615">
    <property type="protein sequence ID" value="WDZ84862.1"/>
    <property type="molecule type" value="Genomic_DNA"/>
</dbReference>
<dbReference type="Proteomes" id="UP001219605">
    <property type="component" value="Chromosome"/>
</dbReference>
<evidence type="ECO:0000256" key="4">
    <source>
        <dbReference type="ARBA" id="ARBA00022825"/>
    </source>
</evidence>
<name>A0ABY7ZP99_9ACTN</name>
<dbReference type="PROSITE" id="PS00136">
    <property type="entry name" value="SUBTILASE_ASP"/>
    <property type="match status" value="1"/>
</dbReference>
<dbReference type="InterPro" id="IPR034193">
    <property type="entry name" value="PCSK9_ProteinaseK-like"/>
</dbReference>
<dbReference type="InterPro" id="IPR036852">
    <property type="entry name" value="Peptidase_S8/S53_dom_sf"/>
</dbReference>
<keyword evidence="10" id="KW-1185">Reference proteome</keyword>
<dbReference type="SUPFAM" id="SSF54897">
    <property type="entry name" value="Protease propeptides/inhibitors"/>
    <property type="match status" value="1"/>
</dbReference>
<keyword evidence="6" id="KW-0732">Signal</keyword>
<accession>A0ABY7ZP99</accession>
<feature type="domain" description="Inhibitor I9" evidence="8">
    <location>
        <begin position="57"/>
        <end position="131"/>
    </location>
</feature>
<evidence type="ECO:0000256" key="5">
    <source>
        <dbReference type="PROSITE-ProRule" id="PRU01240"/>
    </source>
</evidence>
<evidence type="ECO:0000256" key="2">
    <source>
        <dbReference type="ARBA" id="ARBA00022670"/>
    </source>
</evidence>
<sequence>MTRSRVRGRGVALALATTLATALTAALLPVGQATAATGTAVEGTIRHAGVADAVPGSYLVVLRDDRVEAAPGTNATAEVTRLADRLRARYGGTVGHVYGSALTGFEVRLTERAARRLAADPAVAYVEQNRVTPLVGPGVQINPPSWGLDRIDQRNLPLDGRYAYPNTAHNVHVYVVDTGIRATHVDFGGRVTGGVDLVDGALPADDCNGHGTHLAGTIGGRSYGVAKETQLHPVRVLNCQGSGTFATVIAGIDWITANAARPAVVELAIGGSANTTLDAAVTNSINSGITYVTTGGSSNGSACNYSPGRVPAALTVVGTSATDARLSSGNYGSCIDLYAPGANIASTWNTSDTAVATISGGSAASAHVAGCAALALSANPTWSPAQVSSYLTSRATTNIVSGVPAGTPNRLLYCGP</sequence>
<dbReference type="CDD" id="cd04077">
    <property type="entry name" value="Peptidases_S8_PCSK9_ProteinaseK_like"/>
    <property type="match status" value="1"/>
</dbReference>
<proteinExistence type="inferred from homology"/>
<feature type="active site" description="Charge relay system" evidence="5">
    <location>
        <position position="362"/>
    </location>
</feature>
<protein>
    <submittedName>
        <fullName evidence="9">S8 family peptidase</fullName>
    </submittedName>
</protein>
<dbReference type="PROSITE" id="PS51892">
    <property type="entry name" value="SUBTILASE"/>
    <property type="match status" value="1"/>
</dbReference>
<evidence type="ECO:0000256" key="1">
    <source>
        <dbReference type="ARBA" id="ARBA00011073"/>
    </source>
</evidence>
<comment type="similarity">
    <text evidence="1 5">Belongs to the peptidase S8 family.</text>
</comment>
<keyword evidence="2 5" id="KW-0645">Protease</keyword>
<dbReference type="PANTHER" id="PTHR43806">
    <property type="entry name" value="PEPTIDASE S8"/>
    <property type="match status" value="1"/>
</dbReference>
<dbReference type="RefSeq" id="WP_275031507.1">
    <property type="nucleotide sequence ID" value="NZ_CP118615.1"/>
</dbReference>
<feature type="signal peptide" evidence="6">
    <location>
        <begin position="1"/>
        <end position="35"/>
    </location>
</feature>
<evidence type="ECO:0000256" key="3">
    <source>
        <dbReference type="ARBA" id="ARBA00022801"/>
    </source>
</evidence>
<evidence type="ECO:0000259" key="8">
    <source>
        <dbReference type="Pfam" id="PF05922"/>
    </source>
</evidence>
<evidence type="ECO:0000313" key="10">
    <source>
        <dbReference type="Proteomes" id="UP001219605"/>
    </source>
</evidence>
<dbReference type="InterPro" id="IPR000209">
    <property type="entry name" value="Peptidase_S8/S53_dom"/>
</dbReference>
<feature type="active site" description="Charge relay system" evidence="5">
    <location>
        <position position="210"/>
    </location>
</feature>
<gene>
    <name evidence="9" type="ORF">PVK37_31385</name>
</gene>
<dbReference type="PANTHER" id="PTHR43806:SF11">
    <property type="entry name" value="CEREVISIN-RELATED"/>
    <property type="match status" value="1"/>
</dbReference>
<dbReference type="Gene3D" id="3.40.50.200">
    <property type="entry name" value="Peptidase S8/S53 domain"/>
    <property type="match status" value="1"/>
</dbReference>
<dbReference type="SUPFAM" id="SSF52743">
    <property type="entry name" value="Subtilisin-like"/>
    <property type="match status" value="1"/>
</dbReference>
<organism evidence="9 10">
    <name type="scientific">Micromonospora cathayae</name>
    <dbReference type="NCBI Taxonomy" id="3028804"/>
    <lineage>
        <taxon>Bacteria</taxon>
        <taxon>Bacillati</taxon>
        <taxon>Actinomycetota</taxon>
        <taxon>Actinomycetes</taxon>
        <taxon>Micromonosporales</taxon>
        <taxon>Micromonosporaceae</taxon>
        <taxon>Micromonospora</taxon>
    </lineage>
</organism>
<reference evidence="9 10" key="1">
    <citation type="submission" date="2023-02" db="EMBL/GenBank/DDBJ databases">
        <authorList>
            <person name="Mo P."/>
        </authorList>
    </citation>
    <scope>NUCLEOTIDE SEQUENCE [LARGE SCALE GENOMIC DNA]</scope>
    <source>
        <strain evidence="9 10">HUAS 3</strain>
    </source>
</reference>
<feature type="chain" id="PRO_5046683654" evidence="6">
    <location>
        <begin position="36"/>
        <end position="416"/>
    </location>
</feature>
<keyword evidence="3 5" id="KW-0378">Hydrolase</keyword>
<dbReference type="InterPro" id="IPR015500">
    <property type="entry name" value="Peptidase_S8_subtilisin-rel"/>
</dbReference>